<proteinExistence type="predicted"/>
<reference evidence="3" key="1">
    <citation type="journal article" date="2019" name="Int. J. Syst. Evol. Microbiol.">
        <title>The Global Catalogue of Microorganisms (GCM) 10K type strain sequencing project: providing services to taxonomists for standard genome sequencing and annotation.</title>
        <authorList>
            <consortium name="The Broad Institute Genomics Platform"/>
            <consortium name="The Broad Institute Genome Sequencing Center for Infectious Disease"/>
            <person name="Wu L."/>
            <person name="Ma J."/>
        </authorList>
    </citation>
    <scope>NUCLEOTIDE SEQUENCE [LARGE SCALE GENOMIC DNA]</scope>
    <source>
        <strain evidence="3">CGMCC 1.10992</strain>
    </source>
</reference>
<comment type="caution">
    <text evidence="2">The sequence shown here is derived from an EMBL/GenBank/DDBJ whole genome shotgun (WGS) entry which is preliminary data.</text>
</comment>
<organism evidence="2 3">
    <name type="scientific">Corallincola platygyrae</name>
    <dbReference type="NCBI Taxonomy" id="1193278"/>
    <lineage>
        <taxon>Bacteria</taxon>
        <taxon>Pseudomonadati</taxon>
        <taxon>Pseudomonadota</taxon>
        <taxon>Gammaproteobacteria</taxon>
        <taxon>Alteromonadales</taxon>
        <taxon>Psychromonadaceae</taxon>
        <taxon>Corallincola</taxon>
    </lineage>
</organism>
<sequence>MQYKAVRLVLVILMLSQLSGCVAAAVVGTAVGVTTTVVGGAVDVADAVTPDITDDDD</sequence>
<gene>
    <name evidence="2" type="ORF">ACFSJ3_02790</name>
</gene>
<keyword evidence="2" id="KW-0449">Lipoprotein</keyword>
<accession>A0ABW4XLL8</accession>
<keyword evidence="1" id="KW-0732">Signal</keyword>
<dbReference type="NCBIfam" id="NF038104">
    <property type="entry name" value="lipo_NF038104"/>
    <property type="match status" value="1"/>
</dbReference>
<dbReference type="RefSeq" id="WP_345338103.1">
    <property type="nucleotide sequence ID" value="NZ_BAABLI010000004.1"/>
</dbReference>
<keyword evidence="3" id="KW-1185">Reference proteome</keyword>
<evidence type="ECO:0000313" key="2">
    <source>
        <dbReference type="EMBL" id="MFD2094894.1"/>
    </source>
</evidence>
<dbReference type="EMBL" id="JBHUHT010000007">
    <property type="protein sequence ID" value="MFD2094894.1"/>
    <property type="molecule type" value="Genomic_DNA"/>
</dbReference>
<evidence type="ECO:0000313" key="3">
    <source>
        <dbReference type="Proteomes" id="UP001597380"/>
    </source>
</evidence>
<feature type="chain" id="PRO_5046754845" evidence="1">
    <location>
        <begin position="25"/>
        <end position="57"/>
    </location>
</feature>
<protein>
    <submittedName>
        <fullName evidence="2">NF038104 family lipoprotein</fullName>
    </submittedName>
</protein>
<dbReference type="Proteomes" id="UP001597380">
    <property type="component" value="Unassembled WGS sequence"/>
</dbReference>
<feature type="signal peptide" evidence="1">
    <location>
        <begin position="1"/>
        <end position="24"/>
    </location>
</feature>
<name>A0ABW4XLL8_9GAMM</name>
<evidence type="ECO:0000256" key="1">
    <source>
        <dbReference type="SAM" id="SignalP"/>
    </source>
</evidence>